<evidence type="ECO:0000313" key="20">
    <source>
        <dbReference type="Proteomes" id="UP000246004"/>
    </source>
</evidence>
<dbReference type="PANTHER" id="PTHR11406:SF23">
    <property type="entry name" value="PHOSPHOGLYCERATE KINASE 1, CHLOROPLASTIC-RELATED"/>
    <property type="match status" value="1"/>
</dbReference>
<evidence type="ECO:0000256" key="3">
    <source>
        <dbReference type="ARBA" id="ARBA00004838"/>
    </source>
</evidence>
<evidence type="ECO:0000256" key="7">
    <source>
        <dbReference type="ARBA" id="ARBA00022490"/>
    </source>
</evidence>
<reference evidence="18 20" key="1">
    <citation type="submission" date="2016-04" db="EMBL/GenBank/DDBJ databases">
        <title>Genome sequence of Methanosphaera cuniculi DSM 4103.</title>
        <authorList>
            <person name="Poehlein A."/>
            <person name="Seedorf H."/>
            <person name="Daniel R."/>
        </authorList>
    </citation>
    <scope>NUCLEOTIDE SEQUENCE [LARGE SCALE GENOMIC DNA]</scope>
    <source>
        <strain evidence="18 20">DSM 4103</strain>
    </source>
</reference>
<evidence type="ECO:0000256" key="10">
    <source>
        <dbReference type="ARBA" id="ARBA00022777"/>
    </source>
</evidence>
<dbReference type="FunFam" id="3.40.50.1260:FF:000006">
    <property type="entry name" value="Phosphoglycerate kinase"/>
    <property type="match status" value="1"/>
</dbReference>
<sequence>MEYEFKTMDDVELEGKTVIVRVDVNSPVDPQSGELLDDTRMQLHSQTIIELSDRGARVVILAHQSRPGKSDFTSLKEHAAVLSNITGKEITFVDSIFSKYAQDVIKNMVNGEVVLLENVRFYSEEMPKLTEDEQVNSHMVKTLAPLADYFINDAFATAHRSQTSIIGFSKALPSLAGRVMELELNTLYQILDHAQQPRVYVLGGIKADDSINVMANALKNNSADYILTTGLVANIFLEAKGVDIKEYNRNFIKERGYEDYIDIAKDLLKDYEEKIILPEDLAILENDTRVEYDIDEIPNLPIYDIGSKTISTYVEKILIAKTLFANGPAGVFEKEGFSMGTESLLNTIAESKGFSIIGGGHLAAVASNMDLDDEITHISSGGGASINLISGKELPAVKALDSSARNNGNF</sequence>
<name>A0A2A2HCQ8_9EURY</name>
<evidence type="ECO:0000256" key="2">
    <source>
        <dbReference type="ARBA" id="ARBA00004496"/>
    </source>
</evidence>
<dbReference type="Proteomes" id="UP000246004">
    <property type="component" value="Unassembled WGS sequence"/>
</dbReference>
<protein>
    <recommendedName>
        <fullName evidence="6 13">Phosphoglycerate kinase</fullName>
        <ecNumber evidence="5 13">2.7.2.3</ecNumber>
    </recommendedName>
</protein>
<keyword evidence="8 13" id="KW-0808">Transferase</keyword>
<reference evidence="17 19" key="2">
    <citation type="journal article" date="2017" name="BMC Genomics">
        <title>Genomic analysis of methanogenic archaea reveals a shift towards energy conservation.</title>
        <authorList>
            <person name="Gilmore S.P."/>
            <person name="Henske J.K."/>
            <person name="Sexton J.A."/>
            <person name="Solomon K.V."/>
            <person name="Seppala S."/>
            <person name="Yoo J.I."/>
            <person name="Huyett L.M."/>
            <person name="Pressman A."/>
            <person name="Cogan J.Z."/>
            <person name="Kivenson V."/>
            <person name="Peng X."/>
            <person name="Tan Y."/>
            <person name="Valentine D.L."/>
            <person name="O'Malley M.A."/>
        </authorList>
    </citation>
    <scope>NUCLEOTIDE SEQUENCE [LARGE SCALE GENOMIC DNA]</scope>
    <source>
        <strain evidence="17 19">1R-7</strain>
    </source>
</reference>
<comment type="subcellular location">
    <subcellularLocation>
        <location evidence="2 13">Cytoplasm</location>
    </subcellularLocation>
</comment>
<feature type="binding site" evidence="13">
    <location>
        <begin position="359"/>
        <end position="362"/>
    </location>
    <ligand>
        <name>ATP</name>
        <dbReference type="ChEBI" id="CHEBI:30616"/>
    </ligand>
</feature>
<dbReference type="RefSeq" id="WP_095608795.1">
    <property type="nucleotide sequence ID" value="NZ_LMVN01000021.1"/>
</dbReference>
<keyword evidence="12 13" id="KW-0324">Glycolysis</keyword>
<evidence type="ECO:0000256" key="9">
    <source>
        <dbReference type="ARBA" id="ARBA00022741"/>
    </source>
</evidence>
<evidence type="ECO:0000256" key="11">
    <source>
        <dbReference type="ARBA" id="ARBA00022840"/>
    </source>
</evidence>
<dbReference type="GO" id="GO:0043531">
    <property type="term" value="F:ADP binding"/>
    <property type="evidence" value="ECO:0007669"/>
    <property type="project" value="TreeGrafter"/>
</dbReference>
<comment type="caution">
    <text evidence="17">The sequence shown here is derived from an EMBL/GenBank/DDBJ whole genome shotgun (WGS) entry which is preliminary data.</text>
</comment>
<feature type="binding site" evidence="14">
    <location>
        <position position="40"/>
    </location>
    <ligand>
        <name>(2R)-3-phosphoglycerate</name>
        <dbReference type="ChEBI" id="CHEBI:58272"/>
    </ligand>
</feature>
<evidence type="ECO:0000256" key="15">
    <source>
        <dbReference type="PIRSR" id="PIRSR000724-2"/>
    </source>
</evidence>
<feature type="binding site" evidence="13">
    <location>
        <position position="120"/>
    </location>
    <ligand>
        <name>substrate</name>
    </ligand>
</feature>
<dbReference type="InterPro" id="IPR001576">
    <property type="entry name" value="Phosphoglycerate_kinase"/>
</dbReference>
<keyword evidence="10 13" id="KW-0418">Kinase</keyword>
<evidence type="ECO:0000256" key="13">
    <source>
        <dbReference type="HAMAP-Rule" id="MF_00145"/>
    </source>
</evidence>
<feature type="binding site" evidence="13 14">
    <location>
        <begin position="23"/>
        <end position="25"/>
    </location>
    <ligand>
        <name>substrate</name>
    </ligand>
</feature>
<feature type="binding site" evidence="13">
    <location>
        <position position="160"/>
    </location>
    <ligand>
        <name>substrate</name>
    </ligand>
</feature>
<feature type="binding site" evidence="14">
    <location>
        <position position="120"/>
    </location>
    <ligand>
        <name>(2R)-3-phosphoglycerate</name>
        <dbReference type="ChEBI" id="CHEBI:58272"/>
    </ligand>
</feature>
<comment type="subunit">
    <text evidence="13">Monomer.</text>
</comment>
<dbReference type="Pfam" id="PF00162">
    <property type="entry name" value="PGK"/>
    <property type="match status" value="1"/>
</dbReference>
<evidence type="ECO:0000256" key="16">
    <source>
        <dbReference type="RuleBase" id="RU000532"/>
    </source>
</evidence>
<evidence type="ECO:0000256" key="6">
    <source>
        <dbReference type="ARBA" id="ARBA00016471"/>
    </source>
</evidence>
<dbReference type="AlphaFoldDB" id="A0A2A2HCQ8"/>
<dbReference type="InterPro" id="IPR015824">
    <property type="entry name" value="Phosphoglycerate_kinase_N"/>
</dbReference>
<evidence type="ECO:0000313" key="19">
    <source>
        <dbReference type="Proteomes" id="UP000217528"/>
    </source>
</evidence>
<evidence type="ECO:0000256" key="12">
    <source>
        <dbReference type="ARBA" id="ARBA00023152"/>
    </source>
</evidence>
<dbReference type="SUPFAM" id="SSF53748">
    <property type="entry name" value="Phosphoglycerate kinase"/>
    <property type="match status" value="1"/>
</dbReference>
<feature type="binding site" evidence="14">
    <location>
        <position position="160"/>
    </location>
    <ligand>
        <name>(2R)-3-phosphoglycerate</name>
        <dbReference type="ChEBI" id="CHEBI:58272"/>
    </ligand>
</feature>
<evidence type="ECO:0000256" key="14">
    <source>
        <dbReference type="PIRSR" id="PIRSR000724-1"/>
    </source>
</evidence>
<evidence type="ECO:0000256" key="5">
    <source>
        <dbReference type="ARBA" id="ARBA00013061"/>
    </source>
</evidence>
<comment type="similarity">
    <text evidence="4 13 16">Belongs to the phosphoglycerate kinase family.</text>
</comment>
<feature type="binding site" evidence="13 15">
    <location>
        <position position="333"/>
    </location>
    <ligand>
        <name>ATP</name>
        <dbReference type="ChEBI" id="CHEBI:30616"/>
    </ligand>
</feature>
<accession>A0A2A2HCQ8</accession>
<dbReference type="EMBL" id="LWMS01000001">
    <property type="protein sequence ID" value="PWL09056.1"/>
    <property type="molecule type" value="Genomic_DNA"/>
</dbReference>
<feature type="binding site" evidence="13">
    <location>
        <position position="40"/>
    </location>
    <ligand>
        <name>substrate</name>
    </ligand>
</feature>
<feature type="binding site" evidence="13 14">
    <location>
        <begin position="63"/>
        <end position="66"/>
    </location>
    <ligand>
        <name>substrate</name>
    </ligand>
</feature>
<dbReference type="Proteomes" id="UP000217528">
    <property type="component" value="Unassembled WGS sequence"/>
</dbReference>
<organism evidence="17 19">
    <name type="scientific">Methanosphaera cuniculi</name>
    <dbReference type="NCBI Taxonomy" id="1077256"/>
    <lineage>
        <taxon>Archaea</taxon>
        <taxon>Methanobacteriati</taxon>
        <taxon>Methanobacteriota</taxon>
        <taxon>Methanomada group</taxon>
        <taxon>Methanobacteria</taxon>
        <taxon>Methanobacteriales</taxon>
        <taxon>Methanobacteriaceae</taxon>
        <taxon>Methanosphaera</taxon>
    </lineage>
</organism>
<dbReference type="GO" id="GO:0005829">
    <property type="term" value="C:cytosol"/>
    <property type="evidence" value="ECO:0007669"/>
    <property type="project" value="TreeGrafter"/>
</dbReference>
<comment type="catalytic activity">
    <reaction evidence="1 13 16">
        <text>(2R)-3-phosphoglycerate + ATP = (2R)-3-phospho-glyceroyl phosphate + ADP</text>
        <dbReference type="Rhea" id="RHEA:14801"/>
        <dbReference type="ChEBI" id="CHEBI:30616"/>
        <dbReference type="ChEBI" id="CHEBI:57604"/>
        <dbReference type="ChEBI" id="CHEBI:58272"/>
        <dbReference type="ChEBI" id="CHEBI:456216"/>
        <dbReference type="EC" id="2.7.2.3"/>
    </reaction>
</comment>
<gene>
    <name evidence="13 18" type="primary">pgk</name>
    <name evidence="17" type="ORF">ASJ82_05450</name>
    <name evidence="18" type="ORF">MSCUN_00240</name>
</gene>
<dbReference type="PANTHER" id="PTHR11406">
    <property type="entry name" value="PHOSPHOGLYCERATE KINASE"/>
    <property type="match status" value="1"/>
</dbReference>
<keyword evidence="7 13" id="KW-0963">Cytoplasm</keyword>
<evidence type="ECO:0000256" key="4">
    <source>
        <dbReference type="ARBA" id="ARBA00008982"/>
    </source>
</evidence>
<comment type="caution">
    <text evidence="13">Lacks conserved residue(s) required for the propagation of feature annotation.</text>
</comment>
<keyword evidence="11 13" id="KW-0067">ATP-binding</keyword>
<dbReference type="PRINTS" id="PR00477">
    <property type="entry name" value="PHGLYCKINASE"/>
</dbReference>
<dbReference type="InterPro" id="IPR015911">
    <property type="entry name" value="Phosphoglycerate_kinase_CS"/>
</dbReference>
<dbReference type="HAMAP" id="MF_00145">
    <property type="entry name" value="Phosphoglyc_kinase"/>
    <property type="match status" value="1"/>
</dbReference>
<dbReference type="FunFam" id="3.40.50.1260:FF:000012">
    <property type="entry name" value="Phosphoglycerate kinase"/>
    <property type="match status" value="1"/>
</dbReference>
<dbReference type="GO" id="GO:0006096">
    <property type="term" value="P:glycolytic process"/>
    <property type="evidence" value="ECO:0007669"/>
    <property type="project" value="UniProtKB-UniRule"/>
</dbReference>
<proteinExistence type="inferred from homology"/>
<dbReference type="InterPro" id="IPR036043">
    <property type="entry name" value="Phosphoglycerate_kinase_sf"/>
</dbReference>
<comment type="pathway">
    <text evidence="3 13">Carbohydrate degradation; glycolysis; pyruvate from D-glyceraldehyde 3-phosphate: step 2/5.</text>
</comment>
<dbReference type="GO" id="GO:0005524">
    <property type="term" value="F:ATP binding"/>
    <property type="evidence" value="ECO:0007669"/>
    <property type="project" value="UniProtKB-KW"/>
</dbReference>
<evidence type="ECO:0000256" key="8">
    <source>
        <dbReference type="ARBA" id="ARBA00022679"/>
    </source>
</evidence>
<dbReference type="EC" id="2.7.2.3" evidence="5 13"/>
<keyword evidence="9 13" id="KW-0547">Nucleotide-binding</keyword>
<dbReference type="UniPathway" id="UPA00109">
    <property type="reaction ID" value="UER00185"/>
</dbReference>
<dbReference type="EMBL" id="LMVN01000021">
    <property type="protein sequence ID" value="PAV07128.1"/>
    <property type="molecule type" value="Genomic_DNA"/>
</dbReference>
<dbReference type="PIRSF" id="PIRSF000724">
    <property type="entry name" value="Pgk"/>
    <property type="match status" value="1"/>
</dbReference>
<dbReference type="OrthoDB" id="6575at2157"/>
<dbReference type="Gene3D" id="3.40.50.1260">
    <property type="entry name" value="Phosphoglycerate kinase, N-terminal domain"/>
    <property type="match status" value="2"/>
</dbReference>
<dbReference type="GO" id="GO:0006094">
    <property type="term" value="P:gluconeogenesis"/>
    <property type="evidence" value="ECO:0007669"/>
    <property type="project" value="TreeGrafter"/>
</dbReference>
<evidence type="ECO:0000313" key="17">
    <source>
        <dbReference type="EMBL" id="PAV07128.1"/>
    </source>
</evidence>
<evidence type="ECO:0000256" key="1">
    <source>
        <dbReference type="ARBA" id="ARBA00000642"/>
    </source>
</evidence>
<evidence type="ECO:0000313" key="18">
    <source>
        <dbReference type="EMBL" id="PWL09056.1"/>
    </source>
</evidence>
<dbReference type="GO" id="GO:0004618">
    <property type="term" value="F:phosphoglycerate kinase activity"/>
    <property type="evidence" value="ECO:0007669"/>
    <property type="project" value="UniProtKB-UniRule"/>
</dbReference>
<keyword evidence="19" id="KW-1185">Reference proteome</keyword>
<dbReference type="PROSITE" id="PS00111">
    <property type="entry name" value="PGLYCERATE_KINASE"/>
    <property type="match status" value="1"/>
</dbReference>